<gene>
    <name evidence="2" type="ORF">GCM10007977_054170</name>
</gene>
<protein>
    <submittedName>
        <fullName evidence="2">Uncharacterized protein</fullName>
    </submittedName>
</protein>
<dbReference type="Proteomes" id="UP000642070">
    <property type="component" value="Unassembled WGS sequence"/>
</dbReference>
<evidence type="ECO:0000256" key="1">
    <source>
        <dbReference type="SAM" id="SignalP"/>
    </source>
</evidence>
<organism evidence="2 3">
    <name type="scientific">Dactylosporangium sucinum</name>
    <dbReference type="NCBI Taxonomy" id="1424081"/>
    <lineage>
        <taxon>Bacteria</taxon>
        <taxon>Bacillati</taxon>
        <taxon>Actinomycetota</taxon>
        <taxon>Actinomycetes</taxon>
        <taxon>Micromonosporales</taxon>
        <taxon>Micromonosporaceae</taxon>
        <taxon>Dactylosporangium</taxon>
    </lineage>
</organism>
<accession>A0A917TZ85</accession>
<evidence type="ECO:0000313" key="2">
    <source>
        <dbReference type="EMBL" id="GGM45699.1"/>
    </source>
</evidence>
<dbReference type="EMBL" id="BMPI01000028">
    <property type="protein sequence ID" value="GGM45699.1"/>
    <property type="molecule type" value="Genomic_DNA"/>
</dbReference>
<proteinExistence type="predicted"/>
<keyword evidence="3" id="KW-1185">Reference proteome</keyword>
<dbReference type="AlphaFoldDB" id="A0A917TZ85"/>
<feature type="chain" id="PRO_5036926720" evidence="1">
    <location>
        <begin position="27"/>
        <end position="85"/>
    </location>
</feature>
<name>A0A917TZ85_9ACTN</name>
<reference evidence="2" key="1">
    <citation type="journal article" date="2014" name="Int. J. Syst. Evol. Microbiol.">
        <title>Complete genome sequence of Corynebacterium casei LMG S-19264T (=DSM 44701T), isolated from a smear-ripened cheese.</title>
        <authorList>
            <consortium name="US DOE Joint Genome Institute (JGI-PGF)"/>
            <person name="Walter F."/>
            <person name="Albersmeier A."/>
            <person name="Kalinowski J."/>
            <person name="Ruckert C."/>
        </authorList>
    </citation>
    <scope>NUCLEOTIDE SEQUENCE</scope>
    <source>
        <strain evidence="2">JCM 19831</strain>
    </source>
</reference>
<sequence>MKRRNLLTAVAAGSIGAMLLVSEAQADPGFEQPALAGAAGLTETTVEPAGGAGLFDVDPDQGNISQSPTVVVTGDVTVLPEDWGF</sequence>
<comment type="caution">
    <text evidence="2">The sequence shown here is derived from an EMBL/GenBank/DDBJ whole genome shotgun (WGS) entry which is preliminary data.</text>
</comment>
<dbReference type="RefSeq" id="WP_190252761.1">
    <property type="nucleotide sequence ID" value="NZ_BMPI01000028.1"/>
</dbReference>
<keyword evidence="1" id="KW-0732">Signal</keyword>
<feature type="signal peptide" evidence="1">
    <location>
        <begin position="1"/>
        <end position="26"/>
    </location>
</feature>
<reference evidence="2" key="2">
    <citation type="submission" date="2020-09" db="EMBL/GenBank/DDBJ databases">
        <authorList>
            <person name="Sun Q."/>
            <person name="Ohkuma M."/>
        </authorList>
    </citation>
    <scope>NUCLEOTIDE SEQUENCE</scope>
    <source>
        <strain evidence="2">JCM 19831</strain>
    </source>
</reference>
<evidence type="ECO:0000313" key="3">
    <source>
        <dbReference type="Proteomes" id="UP000642070"/>
    </source>
</evidence>